<organism evidence="2">
    <name type="scientific">Neisseria gonorrhoeae</name>
    <dbReference type="NCBI Taxonomy" id="485"/>
    <lineage>
        <taxon>Bacteria</taxon>
        <taxon>Pseudomonadati</taxon>
        <taxon>Pseudomonadota</taxon>
        <taxon>Betaproteobacteria</taxon>
        <taxon>Neisseriales</taxon>
        <taxon>Neisseriaceae</taxon>
        <taxon>Neisseria</taxon>
    </lineage>
</organism>
<evidence type="ECO:0000256" key="1">
    <source>
        <dbReference type="SAM" id="MobiDB-lite"/>
    </source>
</evidence>
<dbReference type="EMBL" id="FLKW01000039">
    <property type="protein sequence ID" value="SBN22676.1"/>
    <property type="molecule type" value="Genomic_DNA"/>
</dbReference>
<evidence type="ECO:0000313" key="3">
    <source>
        <dbReference type="EMBL" id="SBQ22286.1"/>
    </source>
</evidence>
<dbReference type="EMBL" id="LT591897">
    <property type="protein sequence ID" value="SBQ22286.1"/>
    <property type="molecule type" value="Genomic_DNA"/>
</dbReference>
<feature type="compositionally biased region" description="Basic residues" evidence="1">
    <location>
        <begin position="264"/>
        <end position="281"/>
    </location>
</feature>
<dbReference type="AlphaFoldDB" id="A0AB74EFB0"/>
<accession>A0AB74EFB0</accession>
<sequence length="287" mass="32882">MRAGFKPPRGNAAEKHHRDDVECKHPCVPVRRNVVELPVHEGRFGQKGEHRTEAECLKKQITHRGTGFQYALEPPRHQPEHIPADFAADGGIGQEILYQTGQHRRIRRQENENRPPSAQSLQQCADHGSGQRHNHQNDADKGKHLRGFASGIIIAHHRTDDDYSHACAERLYRTQVKELFGTRSKYDGGNGKAIYNQTGQGDGFAPFDVGHRAAGHLPERRAEHKQTQTLFDTVDIRVQRLRHFGNRGQVGIDGKRHQRDQYRHQNRHQFSAHRRKGRRHGFSVQIK</sequence>
<proteinExistence type="predicted"/>
<evidence type="ECO:0008006" key="4">
    <source>
        <dbReference type="Google" id="ProtNLM"/>
    </source>
</evidence>
<reference evidence="2" key="1">
    <citation type="submission" date="2016-05" db="EMBL/GenBank/DDBJ databases">
        <authorList>
            <consortium name="Pathogen Informatics"/>
        </authorList>
    </citation>
    <scope>NUCLEOTIDE SEQUENCE</scope>
    <source>
        <strain evidence="2">WHO F</strain>
    </source>
</reference>
<gene>
    <name evidence="3" type="ORF">WHOF_01763</name>
    <name evidence="2" type="ORF">WHOF_01965</name>
</gene>
<protein>
    <recommendedName>
        <fullName evidence="4">Phage associated protein</fullName>
    </recommendedName>
</protein>
<feature type="compositionally biased region" description="Basic and acidic residues" evidence="1">
    <location>
        <begin position="253"/>
        <end position="263"/>
    </location>
</feature>
<dbReference type="Proteomes" id="UP000239837">
    <property type="component" value="Chromosome"/>
</dbReference>
<feature type="region of interest" description="Disordered" evidence="1">
    <location>
        <begin position="248"/>
        <end position="287"/>
    </location>
</feature>
<feature type="region of interest" description="Disordered" evidence="1">
    <location>
        <begin position="105"/>
        <end position="143"/>
    </location>
</feature>
<evidence type="ECO:0000313" key="2">
    <source>
        <dbReference type="EMBL" id="SBN22676.1"/>
    </source>
</evidence>
<feature type="compositionally biased region" description="Polar residues" evidence="1">
    <location>
        <begin position="114"/>
        <end position="123"/>
    </location>
</feature>
<name>A0AB74EFB0_NEIGO</name>